<accession>A0ABR4BNT6</accession>
<name>A0ABR4BNT6_9LECA</name>
<evidence type="ECO:0000313" key="2">
    <source>
        <dbReference type="EMBL" id="KAL2059455.1"/>
    </source>
</evidence>
<organism evidence="2 3">
    <name type="scientific">Lepraria finkii</name>
    <dbReference type="NCBI Taxonomy" id="1340010"/>
    <lineage>
        <taxon>Eukaryota</taxon>
        <taxon>Fungi</taxon>
        <taxon>Dikarya</taxon>
        <taxon>Ascomycota</taxon>
        <taxon>Pezizomycotina</taxon>
        <taxon>Lecanoromycetes</taxon>
        <taxon>OSLEUM clade</taxon>
        <taxon>Lecanoromycetidae</taxon>
        <taxon>Lecanorales</taxon>
        <taxon>Lecanorineae</taxon>
        <taxon>Stereocaulaceae</taxon>
        <taxon>Lepraria</taxon>
    </lineage>
</organism>
<dbReference type="EMBL" id="JBHFEH010000001">
    <property type="protein sequence ID" value="KAL2059455.1"/>
    <property type="molecule type" value="Genomic_DNA"/>
</dbReference>
<feature type="coiled-coil region" evidence="1">
    <location>
        <begin position="79"/>
        <end position="113"/>
    </location>
</feature>
<proteinExistence type="predicted"/>
<reference evidence="2 3" key="1">
    <citation type="submission" date="2024-09" db="EMBL/GenBank/DDBJ databases">
        <title>Rethinking Asexuality: The Enigmatic Case of Functional Sexual Genes in Lepraria (Stereocaulaceae).</title>
        <authorList>
            <person name="Doellman M."/>
            <person name="Sun Y."/>
            <person name="Barcenas-Pena A."/>
            <person name="Lumbsch H.T."/>
            <person name="Grewe F."/>
        </authorList>
    </citation>
    <scope>NUCLEOTIDE SEQUENCE [LARGE SCALE GENOMIC DNA]</scope>
    <source>
        <strain evidence="2 3">Grewe 0041</strain>
    </source>
</reference>
<sequence length="263" mass="30233">MNNKVFDTNAIVFETNAIVFEEIHMLPLQDPEPLIKLRLRDRAEHITMGQAGNKLVYANSGGHGVLGELADMKMKLDILIAETSQIDEHQKEIDEYQKKNSSLESRVKLLTQTSERYLSIRRRFLDIYKRDIKGIEELKGSKAIREGNQIAHEGDALWDAMLFDRDQRKDKTTYRDLYGLDYSQVLDFQDSASDNGGLFLVLNAYATMVIQGNPLSDDLKVAFKSFLTNVEEYWLQPPNKEPNTPLGSAYYSFWKKFNQQAKV</sequence>
<gene>
    <name evidence="2" type="ORF">ABVK25_000748</name>
</gene>
<dbReference type="Proteomes" id="UP001590951">
    <property type="component" value="Unassembled WGS sequence"/>
</dbReference>
<keyword evidence="3" id="KW-1185">Reference proteome</keyword>
<evidence type="ECO:0000256" key="1">
    <source>
        <dbReference type="SAM" id="Coils"/>
    </source>
</evidence>
<evidence type="ECO:0000313" key="3">
    <source>
        <dbReference type="Proteomes" id="UP001590951"/>
    </source>
</evidence>
<comment type="caution">
    <text evidence="2">The sequence shown here is derived from an EMBL/GenBank/DDBJ whole genome shotgun (WGS) entry which is preliminary data.</text>
</comment>
<keyword evidence="1" id="KW-0175">Coiled coil</keyword>
<protein>
    <submittedName>
        <fullName evidence="2">Uncharacterized protein</fullName>
    </submittedName>
</protein>